<protein>
    <submittedName>
        <fullName evidence="2">Uncharacterized protein</fullName>
    </submittedName>
</protein>
<gene>
    <name evidence="2" type="ORF">Elusimicrob1349_0710</name>
</gene>
<dbReference type="EMBL" id="MN577571">
    <property type="protein sequence ID" value="QGT50601.1"/>
    <property type="molecule type" value="Genomic_DNA"/>
</dbReference>
<feature type="signal peptide" evidence="1">
    <location>
        <begin position="1"/>
        <end position="19"/>
    </location>
</feature>
<name>A0A650EMS2_9BACT</name>
<dbReference type="PROSITE" id="PS51257">
    <property type="entry name" value="PROKAR_LIPOPROTEIN"/>
    <property type="match status" value="1"/>
</dbReference>
<dbReference type="AlphaFoldDB" id="A0A650EMS2"/>
<organism evidence="2">
    <name type="scientific">uncultured Elusimicrobia bacterium</name>
    <dbReference type="NCBI Taxonomy" id="699876"/>
    <lineage>
        <taxon>Bacteria</taxon>
        <taxon>Pseudomonadati</taxon>
        <taxon>Elusimicrobiota</taxon>
        <taxon>Elusimicrobia</taxon>
        <taxon>environmental samples</taxon>
    </lineage>
</organism>
<keyword evidence="1" id="KW-0732">Signal</keyword>
<accession>A0A650EMS2</accession>
<proteinExistence type="predicted"/>
<evidence type="ECO:0000256" key="1">
    <source>
        <dbReference type="SAM" id="SignalP"/>
    </source>
</evidence>
<reference evidence="2" key="1">
    <citation type="journal article" date="2020" name="J. ISSAAS">
        <title>Lactobacilli and other gastrointestinal microbiota of Peromyscus leucopus, reservoir host for agents of Lyme disease and other zoonoses in North America.</title>
        <authorList>
            <person name="Milovic A."/>
            <person name="Bassam K."/>
            <person name="Shao H."/>
            <person name="Chatzistamou I."/>
            <person name="Tufts D.M."/>
            <person name="Diuk-Wasser M."/>
            <person name="Barbour A.G."/>
        </authorList>
    </citation>
    <scope>NUCLEOTIDE SEQUENCE</scope>
    <source>
        <strain evidence="2">LL30</strain>
    </source>
</reference>
<sequence length="259" mass="29122">MKKLLLLLVLGLFSCSAFAQSAYKIVQTGKAIRRLKASVVARTLQAPASQVALAKATSELRSPRYLHTARINPKIAQVRVPQVVINTDFLVPKLGNPANIYGGYNYLKTITKLARKPQTVEPAYARMWNLIANDHAYKGAHNIVNKSTLKIIYEDMTEKYALAGKIFPVNLTEMQNNAPGIFHILHGNPHYQRVFHNAERQTAIYYEYGMKAVIEDFFETINRLSAESGGAVPGIPPSVMIGTYMEAELWCKTFHLRWE</sequence>
<evidence type="ECO:0000313" key="2">
    <source>
        <dbReference type="EMBL" id="QGT50601.1"/>
    </source>
</evidence>
<feature type="chain" id="PRO_5024796745" evidence="1">
    <location>
        <begin position="20"/>
        <end position="259"/>
    </location>
</feature>